<evidence type="ECO:0000259" key="2">
    <source>
        <dbReference type="PROSITE" id="PS50217"/>
    </source>
</evidence>
<dbReference type="OrthoDB" id="295274at2759"/>
<evidence type="ECO:0000313" key="3">
    <source>
        <dbReference type="EMBL" id="POS81382.1"/>
    </source>
</evidence>
<organism evidence="3 4">
    <name type="scientific">Diaporthe helianthi</name>
    <dbReference type="NCBI Taxonomy" id="158607"/>
    <lineage>
        <taxon>Eukaryota</taxon>
        <taxon>Fungi</taxon>
        <taxon>Dikarya</taxon>
        <taxon>Ascomycota</taxon>
        <taxon>Pezizomycotina</taxon>
        <taxon>Sordariomycetes</taxon>
        <taxon>Sordariomycetidae</taxon>
        <taxon>Diaporthales</taxon>
        <taxon>Diaporthaceae</taxon>
        <taxon>Diaporthe</taxon>
    </lineage>
</organism>
<evidence type="ECO:0000256" key="1">
    <source>
        <dbReference type="SAM" id="MobiDB-lite"/>
    </source>
</evidence>
<name>A0A2P5IFV2_DIAHE</name>
<dbReference type="PROSITE" id="PS00036">
    <property type="entry name" value="BZIP_BASIC"/>
    <property type="match status" value="1"/>
</dbReference>
<feature type="compositionally biased region" description="Low complexity" evidence="1">
    <location>
        <begin position="585"/>
        <end position="604"/>
    </location>
</feature>
<feature type="compositionally biased region" description="Polar residues" evidence="1">
    <location>
        <begin position="320"/>
        <end position="329"/>
    </location>
</feature>
<dbReference type="EMBL" id="MAVT02000008">
    <property type="protein sequence ID" value="POS81382.1"/>
    <property type="molecule type" value="Genomic_DNA"/>
</dbReference>
<comment type="caution">
    <text evidence="3">The sequence shown here is derived from an EMBL/GenBank/DDBJ whole genome shotgun (WGS) entry which is preliminary data.</text>
</comment>
<feature type="compositionally biased region" description="Low complexity" evidence="1">
    <location>
        <begin position="567"/>
        <end position="577"/>
    </location>
</feature>
<proteinExistence type="predicted"/>
<feature type="compositionally biased region" description="Basic residues" evidence="1">
    <location>
        <begin position="379"/>
        <end position="388"/>
    </location>
</feature>
<reference evidence="3" key="1">
    <citation type="submission" date="2017-09" db="EMBL/GenBank/DDBJ databases">
        <title>Polyketide synthases of a Diaporthe helianthi virulent isolate.</title>
        <authorList>
            <person name="Baroncelli R."/>
        </authorList>
    </citation>
    <scope>NUCLEOTIDE SEQUENCE [LARGE SCALE GENOMIC DNA]</scope>
    <source>
        <strain evidence="3">7/96</strain>
    </source>
</reference>
<protein>
    <submittedName>
        <fullName evidence="3">Basic region leucine zipper</fullName>
    </submittedName>
</protein>
<keyword evidence="4" id="KW-1185">Reference proteome</keyword>
<dbReference type="InterPro" id="IPR004827">
    <property type="entry name" value="bZIP"/>
</dbReference>
<feature type="compositionally biased region" description="Polar residues" evidence="1">
    <location>
        <begin position="339"/>
        <end position="350"/>
    </location>
</feature>
<dbReference type="AlphaFoldDB" id="A0A2P5IFV2"/>
<accession>A0A2P5IFV2</accession>
<feature type="compositionally biased region" description="Low complexity" evidence="1">
    <location>
        <begin position="119"/>
        <end position="133"/>
    </location>
</feature>
<feature type="compositionally biased region" description="Polar residues" evidence="1">
    <location>
        <begin position="242"/>
        <end position="254"/>
    </location>
</feature>
<feature type="region of interest" description="Disordered" evidence="1">
    <location>
        <begin position="37"/>
        <end position="141"/>
    </location>
</feature>
<dbReference type="GO" id="GO:0003700">
    <property type="term" value="F:DNA-binding transcription factor activity"/>
    <property type="evidence" value="ECO:0007669"/>
    <property type="project" value="InterPro"/>
</dbReference>
<feature type="compositionally biased region" description="Low complexity" evidence="1">
    <location>
        <begin position="410"/>
        <end position="421"/>
    </location>
</feature>
<gene>
    <name evidence="3" type="ORF">DHEL01_v200216</name>
</gene>
<feature type="compositionally biased region" description="Low complexity" evidence="1">
    <location>
        <begin position="255"/>
        <end position="277"/>
    </location>
</feature>
<dbReference type="InParanoid" id="A0A2P5IFV2"/>
<dbReference type="Gene3D" id="1.20.5.170">
    <property type="match status" value="1"/>
</dbReference>
<dbReference type="STRING" id="158607.A0A2P5IFV2"/>
<dbReference type="Proteomes" id="UP000094444">
    <property type="component" value="Unassembled WGS sequence"/>
</dbReference>
<evidence type="ECO:0000313" key="4">
    <source>
        <dbReference type="Proteomes" id="UP000094444"/>
    </source>
</evidence>
<feature type="compositionally biased region" description="Low complexity" evidence="1">
    <location>
        <begin position="369"/>
        <end position="378"/>
    </location>
</feature>
<dbReference type="InterPro" id="IPR046347">
    <property type="entry name" value="bZIP_sf"/>
</dbReference>
<feature type="domain" description="BZIP" evidence="2">
    <location>
        <begin position="428"/>
        <end position="484"/>
    </location>
</feature>
<feature type="region of interest" description="Disordered" evidence="1">
    <location>
        <begin position="238"/>
        <end position="439"/>
    </location>
</feature>
<dbReference type="SUPFAM" id="SSF57959">
    <property type="entry name" value="Leucine zipper domain"/>
    <property type="match status" value="1"/>
</dbReference>
<dbReference type="SMART" id="SM00338">
    <property type="entry name" value="BRLZ"/>
    <property type="match status" value="1"/>
</dbReference>
<feature type="region of interest" description="Disordered" evidence="1">
    <location>
        <begin position="567"/>
        <end position="604"/>
    </location>
</feature>
<sequence>MLVSCLEASTPIVSTRIACAQATHTAYHRSQFPISFSKRKTNKQGNKLVEMPVPPGTLNTLQDLDISGTGATGPQRQQQQQPPPPPQDDNTRYYEQTVENHGHRPQHQQPAQTIHHPHPALAPHSAALQAQPSGQPHSAPIYPPLLDHHFAFDSDGGIPIDPGLLDARFDHGTGGVPVLHQGRPAHHWAGPQPLSSVNMGNFMASPVASLPQYNDTPAPILPGMSSFEPQISTAWSMDGSLPSMSTSTSRGPTMSSNLSLPSASTPASSKSPGSPGKVGAGMNSQPPPAGMDLSLTDHSGMQQLEEPRDQGQPSRKRRQTSGGSAASKTGTDKMRSRRNNSSPGFPTQQVLIAPAPPTVAATGDDNKKNINNSKASNKNNKKNQKNRPKHDEIRSSAGGPSDQSYPGSSTTTTTTNTATTAGQPADPRARNRAAANRCRAKSKVAVAELEATERAMSSEHEHLTRTARSLRDEVLALKTELLAHGNCGDDIIQRYLANSARMVGSGVASTTTTTLGAMMGGRGAATSTGGGDGGGCGLPGPPLQPQPTVMPTGPSLVGVGGGIDSSSRAMFSSASASHVLPATLSSSSSAAPGLGHQQQQQQQQ</sequence>
<dbReference type="PROSITE" id="PS50217">
    <property type="entry name" value="BZIP"/>
    <property type="match status" value="1"/>
</dbReference>